<sequence>MISPLKRFVGGLLIGFFLSTPIILSRGELFGSRLSEKVIVLPLLSFDAFAAACLVLLGFTCAWVGIIGTRQSQPSFSSLSTIETLRRRRQHRRKQCSSPRPRLDLFGQSH</sequence>
<keyword evidence="2" id="KW-0472">Membrane</keyword>
<protein>
    <submittedName>
        <fullName evidence="3">Uncharacterized protein</fullName>
    </submittedName>
</protein>
<dbReference type="EMBL" id="JAQOUE010000002">
    <property type="protein sequence ID" value="MDT7044268.1"/>
    <property type="molecule type" value="Genomic_DNA"/>
</dbReference>
<accession>A0ABU3KD05</accession>
<reference evidence="3 4" key="1">
    <citation type="journal article" date="2023" name="ISME J.">
        <title>Cultivation and genomic characterization of novel and ubiquitous marine nitrite-oxidizing bacteria from the Nitrospirales.</title>
        <authorList>
            <person name="Mueller A.J."/>
            <person name="Daebeler A."/>
            <person name="Herbold C.W."/>
            <person name="Kirkegaard R.H."/>
            <person name="Daims H."/>
        </authorList>
    </citation>
    <scope>NUCLEOTIDE SEQUENCE [LARGE SCALE GENOMIC DNA]</scope>
    <source>
        <strain evidence="3 4">EB</strain>
    </source>
</reference>
<gene>
    <name evidence="3" type="ORF">PPG34_18100</name>
</gene>
<comment type="caution">
    <text evidence="3">The sequence shown here is derived from an EMBL/GenBank/DDBJ whole genome shotgun (WGS) entry which is preliminary data.</text>
</comment>
<feature type="compositionally biased region" description="Basic residues" evidence="1">
    <location>
        <begin position="86"/>
        <end position="95"/>
    </location>
</feature>
<evidence type="ECO:0000256" key="2">
    <source>
        <dbReference type="SAM" id="Phobius"/>
    </source>
</evidence>
<name>A0ABU3KD05_9BACT</name>
<evidence type="ECO:0000313" key="3">
    <source>
        <dbReference type="EMBL" id="MDT7044268.1"/>
    </source>
</evidence>
<keyword evidence="4" id="KW-1185">Reference proteome</keyword>
<organism evidence="3 4">
    <name type="scientific">Candidatus Nitronereus thalassa</name>
    <dbReference type="NCBI Taxonomy" id="3020898"/>
    <lineage>
        <taxon>Bacteria</taxon>
        <taxon>Pseudomonadati</taxon>
        <taxon>Nitrospirota</taxon>
        <taxon>Nitrospiria</taxon>
        <taxon>Nitrospirales</taxon>
        <taxon>Nitrospiraceae</taxon>
        <taxon>Candidatus Nitronereus</taxon>
    </lineage>
</organism>
<feature type="region of interest" description="Disordered" evidence="1">
    <location>
        <begin position="86"/>
        <end position="110"/>
    </location>
</feature>
<dbReference type="Proteomes" id="UP001250932">
    <property type="component" value="Unassembled WGS sequence"/>
</dbReference>
<keyword evidence="2" id="KW-1133">Transmembrane helix</keyword>
<evidence type="ECO:0000256" key="1">
    <source>
        <dbReference type="SAM" id="MobiDB-lite"/>
    </source>
</evidence>
<evidence type="ECO:0000313" key="4">
    <source>
        <dbReference type="Proteomes" id="UP001250932"/>
    </source>
</evidence>
<feature type="transmembrane region" description="Helical" evidence="2">
    <location>
        <begin position="48"/>
        <end position="68"/>
    </location>
</feature>
<keyword evidence="2" id="KW-0812">Transmembrane</keyword>
<dbReference type="RefSeq" id="WP_313834853.1">
    <property type="nucleotide sequence ID" value="NZ_JAQOUE010000002.1"/>
</dbReference>
<proteinExistence type="predicted"/>